<comment type="caution">
    <text evidence="1">The sequence shown here is derived from an EMBL/GenBank/DDBJ whole genome shotgun (WGS) entry which is preliminary data.</text>
</comment>
<name>A0ACB8GCU7_9SAUR</name>
<dbReference type="EMBL" id="CM037614">
    <property type="protein sequence ID" value="KAH8016935.1"/>
    <property type="molecule type" value="Genomic_DNA"/>
</dbReference>
<gene>
    <name evidence="1" type="ORF">K3G42_024502</name>
</gene>
<reference evidence="1" key="1">
    <citation type="submission" date="2021-08" db="EMBL/GenBank/DDBJ databases">
        <title>The first chromosome-level gecko genome reveals the dynamic sex chromosomes of Neotropical dwarf geckos (Sphaerodactylidae: Sphaerodactylus).</title>
        <authorList>
            <person name="Pinto B.J."/>
            <person name="Keating S.E."/>
            <person name="Gamble T."/>
        </authorList>
    </citation>
    <scope>NUCLEOTIDE SEQUENCE</scope>
    <source>
        <strain evidence="1">TG3544</strain>
    </source>
</reference>
<protein>
    <submittedName>
        <fullName evidence="1">Uncharacterized protein</fullName>
    </submittedName>
</protein>
<evidence type="ECO:0000313" key="1">
    <source>
        <dbReference type="EMBL" id="KAH8016935.1"/>
    </source>
</evidence>
<sequence>MFFAAEFCKIPMFMEHDISRCVAERKYTQEQARKEFQQVFIPECNDDGTYSQAQCHVYTGYCWCVTPNGRPISGTAVAHKTPRCPGSLNEKLPQREGTGKAGQLLAGLAATSTLQGIFCPCYIPSWAGKSWGQIVGPMTCSPTVHDHCPFGQRLWQHRGAKRGIKAPGNSAATALASAGWLQALVTTDGASAPALETQPQGDEEDIASRYPTLWTEQVKSRQNKTNKNYGGNKPANGHCAFYAAVPTFVVLPAQVTLVNYQPKC</sequence>
<dbReference type="Proteomes" id="UP000827872">
    <property type="component" value="Linkage Group LG01"/>
</dbReference>
<organism evidence="1 2">
    <name type="scientific">Sphaerodactylus townsendi</name>
    <dbReference type="NCBI Taxonomy" id="933632"/>
    <lineage>
        <taxon>Eukaryota</taxon>
        <taxon>Metazoa</taxon>
        <taxon>Chordata</taxon>
        <taxon>Craniata</taxon>
        <taxon>Vertebrata</taxon>
        <taxon>Euteleostomi</taxon>
        <taxon>Lepidosauria</taxon>
        <taxon>Squamata</taxon>
        <taxon>Bifurcata</taxon>
        <taxon>Gekkota</taxon>
        <taxon>Sphaerodactylidae</taxon>
        <taxon>Sphaerodactylus</taxon>
    </lineage>
</organism>
<keyword evidence="2" id="KW-1185">Reference proteome</keyword>
<proteinExistence type="predicted"/>
<evidence type="ECO:0000313" key="2">
    <source>
        <dbReference type="Proteomes" id="UP000827872"/>
    </source>
</evidence>
<accession>A0ACB8GCU7</accession>